<gene>
    <name evidence="2" type="ORF">EJ08DRAFT_516261</name>
</gene>
<protein>
    <submittedName>
        <fullName evidence="2">Uncharacterized protein</fullName>
    </submittedName>
</protein>
<sequence length="169" mass="18873">MPPTYATQAAITLSLLDSSALFWGCWKYFHPVVTYEAPFESTKDPEREVPGQYVVRLKPGYSMEQHSATTGYDIKRHVSMSGKLVVLPDRTFYSTIKIGPEMLAAIRADRSVISIAPAYALDLSPNWEGWVSTSEDNPFEVFDEEYSPSSVRWPAEYDPASPPPPPPLA</sequence>
<organism evidence="2 3">
    <name type="scientific">Tothia fuscella</name>
    <dbReference type="NCBI Taxonomy" id="1048955"/>
    <lineage>
        <taxon>Eukaryota</taxon>
        <taxon>Fungi</taxon>
        <taxon>Dikarya</taxon>
        <taxon>Ascomycota</taxon>
        <taxon>Pezizomycotina</taxon>
        <taxon>Dothideomycetes</taxon>
        <taxon>Pleosporomycetidae</taxon>
        <taxon>Venturiales</taxon>
        <taxon>Cylindrosympodiaceae</taxon>
        <taxon>Tothia</taxon>
    </lineage>
</organism>
<proteinExistence type="predicted"/>
<dbReference type="OrthoDB" id="3798675at2759"/>
<keyword evidence="3" id="KW-1185">Reference proteome</keyword>
<feature type="region of interest" description="Disordered" evidence="1">
    <location>
        <begin position="150"/>
        <end position="169"/>
    </location>
</feature>
<reference evidence="2" key="1">
    <citation type="journal article" date="2020" name="Stud. Mycol.">
        <title>101 Dothideomycetes genomes: a test case for predicting lifestyles and emergence of pathogens.</title>
        <authorList>
            <person name="Haridas S."/>
            <person name="Albert R."/>
            <person name="Binder M."/>
            <person name="Bloem J."/>
            <person name="Labutti K."/>
            <person name="Salamov A."/>
            <person name="Andreopoulos B."/>
            <person name="Baker S."/>
            <person name="Barry K."/>
            <person name="Bills G."/>
            <person name="Bluhm B."/>
            <person name="Cannon C."/>
            <person name="Castanera R."/>
            <person name="Culley D."/>
            <person name="Daum C."/>
            <person name="Ezra D."/>
            <person name="Gonzalez J."/>
            <person name="Henrissat B."/>
            <person name="Kuo A."/>
            <person name="Liang C."/>
            <person name="Lipzen A."/>
            <person name="Lutzoni F."/>
            <person name="Magnuson J."/>
            <person name="Mondo S."/>
            <person name="Nolan M."/>
            <person name="Ohm R."/>
            <person name="Pangilinan J."/>
            <person name="Park H.-J."/>
            <person name="Ramirez L."/>
            <person name="Alfaro M."/>
            <person name="Sun H."/>
            <person name="Tritt A."/>
            <person name="Yoshinaga Y."/>
            <person name="Zwiers L.-H."/>
            <person name="Turgeon B."/>
            <person name="Goodwin S."/>
            <person name="Spatafora J."/>
            <person name="Crous P."/>
            <person name="Grigoriev I."/>
        </authorList>
    </citation>
    <scope>NUCLEOTIDE SEQUENCE</scope>
    <source>
        <strain evidence="2">CBS 130266</strain>
    </source>
</reference>
<evidence type="ECO:0000256" key="1">
    <source>
        <dbReference type="SAM" id="MobiDB-lite"/>
    </source>
</evidence>
<evidence type="ECO:0000313" key="2">
    <source>
        <dbReference type="EMBL" id="KAF2421230.1"/>
    </source>
</evidence>
<evidence type="ECO:0000313" key="3">
    <source>
        <dbReference type="Proteomes" id="UP000800235"/>
    </source>
</evidence>
<name>A0A9P4TTW9_9PEZI</name>
<dbReference type="EMBL" id="MU007099">
    <property type="protein sequence ID" value="KAF2421230.1"/>
    <property type="molecule type" value="Genomic_DNA"/>
</dbReference>
<dbReference type="AlphaFoldDB" id="A0A9P4TTW9"/>
<accession>A0A9P4TTW9</accession>
<dbReference type="Proteomes" id="UP000800235">
    <property type="component" value="Unassembled WGS sequence"/>
</dbReference>
<feature type="compositionally biased region" description="Pro residues" evidence="1">
    <location>
        <begin position="160"/>
        <end position="169"/>
    </location>
</feature>
<comment type="caution">
    <text evidence="2">The sequence shown here is derived from an EMBL/GenBank/DDBJ whole genome shotgun (WGS) entry which is preliminary data.</text>
</comment>